<accession>A0A0D0DJU4</accession>
<dbReference type="AlphaFoldDB" id="A0A0D0DJU4"/>
<gene>
    <name evidence="1" type="ORF">PAXRUDRAFT_35731</name>
</gene>
<reference evidence="1 2" key="1">
    <citation type="submission" date="2014-04" db="EMBL/GenBank/DDBJ databases">
        <authorList>
            <consortium name="DOE Joint Genome Institute"/>
            <person name="Kuo A."/>
            <person name="Kohler A."/>
            <person name="Jargeat P."/>
            <person name="Nagy L.G."/>
            <person name="Floudas D."/>
            <person name="Copeland A."/>
            <person name="Barry K.W."/>
            <person name="Cichocki N."/>
            <person name="Veneault-Fourrey C."/>
            <person name="LaButti K."/>
            <person name="Lindquist E.A."/>
            <person name="Lipzen A."/>
            <person name="Lundell T."/>
            <person name="Morin E."/>
            <person name="Murat C."/>
            <person name="Sun H."/>
            <person name="Tunlid A."/>
            <person name="Henrissat B."/>
            <person name="Grigoriev I.V."/>
            <person name="Hibbett D.S."/>
            <person name="Martin F."/>
            <person name="Nordberg H.P."/>
            <person name="Cantor M.N."/>
            <person name="Hua S.X."/>
        </authorList>
    </citation>
    <scope>NUCLEOTIDE SEQUENCE [LARGE SCALE GENOMIC DNA]</scope>
    <source>
        <strain evidence="1 2">Ve08.2h10</strain>
    </source>
</reference>
<dbReference type="Proteomes" id="UP000054538">
    <property type="component" value="Unassembled WGS sequence"/>
</dbReference>
<keyword evidence="2" id="KW-1185">Reference proteome</keyword>
<name>A0A0D0DJU4_9AGAM</name>
<dbReference type="EMBL" id="KN825709">
    <property type="protein sequence ID" value="KIK81909.1"/>
    <property type="molecule type" value="Genomic_DNA"/>
</dbReference>
<evidence type="ECO:0000313" key="2">
    <source>
        <dbReference type="Proteomes" id="UP000054538"/>
    </source>
</evidence>
<dbReference type="InParanoid" id="A0A0D0DJU4"/>
<protein>
    <submittedName>
        <fullName evidence="1">Uncharacterized protein</fullName>
    </submittedName>
</protein>
<evidence type="ECO:0000313" key="1">
    <source>
        <dbReference type="EMBL" id="KIK81909.1"/>
    </source>
</evidence>
<dbReference type="OrthoDB" id="2633939at2759"/>
<organism evidence="1 2">
    <name type="scientific">Paxillus rubicundulus Ve08.2h10</name>
    <dbReference type="NCBI Taxonomy" id="930991"/>
    <lineage>
        <taxon>Eukaryota</taxon>
        <taxon>Fungi</taxon>
        <taxon>Dikarya</taxon>
        <taxon>Basidiomycota</taxon>
        <taxon>Agaricomycotina</taxon>
        <taxon>Agaricomycetes</taxon>
        <taxon>Agaricomycetidae</taxon>
        <taxon>Boletales</taxon>
        <taxon>Paxilineae</taxon>
        <taxon>Paxillaceae</taxon>
        <taxon>Paxillus</taxon>
    </lineage>
</organism>
<dbReference type="HOGENOM" id="CLU_088645_1_0_1"/>
<reference evidence="2" key="2">
    <citation type="submission" date="2015-01" db="EMBL/GenBank/DDBJ databases">
        <title>Evolutionary Origins and Diversification of the Mycorrhizal Mutualists.</title>
        <authorList>
            <consortium name="DOE Joint Genome Institute"/>
            <consortium name="Mycorrhizal Genomics Consortium"/>
            <person name="Kohler A."/>
            <person name="Kuo A."/>
            <person name="Nagy L.G."/>
            <person name="Floudas D."/>
            <person name="Copeland A."/>
            <person name="Barry K.W."/>
            <person name="Cichocki N."/>
            <person name="Veneault-Fourrey C."/>
            <person name="LaButti K."/>
            <person name="Lindquist E.A."/>
            <person name="Lipzen A."/>
            <person name="Lundell T."/>
            <person name="Morin E."/>
            <person name="Murat C."/>
            <person name="Riley R."/>
            <person name="Ohm R."/>
            <person name="Sun H."/>
            <person name="Tunlid A."/>
            <person name="Henrissat B."/>
            <person name="Grigoriev I.V."/>
            <person name="Hibbett D.S."/>
            <person name="Martin F."/>
        </authorList>
    </citation>
    <scope>NUCLEOTIDE SEQUENCE [LARGE SCALE GENOMIC DNA]</scope>
    <source>
        <strain evidence="2">Ve08.2h10</strain>
    </source>
</reference>
<sequence>MVATALDEGFESINNQFSKLGNHVGMLTQQVIAHFTKQFACTNSPNDWNIYRKYVAANKPHELARLLDFEKEILTTFEEAKVIGKVDKTVAQCQQLFHKTAKRFVQSFSAMAKSHGCEGALIMARSVVNQDGGLGFTFTTAEAENFFAECCHADIDEIIGHFKVHI</sequence>
<proteinExistence type="predicted"/>